<dbReference type="AlphaFoldDB" id="A0A0D2N057"/>
<keyword evidence="2" id="KW-1185">Reference proteome</keyword>
<gene>
    <name evidence="1" type="ORF">MNEG_2015</name>
</gene>
<dbReference type="Proteomes" id="UP000054498">
    <property type="component" value="Unassembled WGS sequence"/>
</dbReference>
<dbReference type="OrthoDB" id="548719at2759"/>
<dbReference type="GeneID" id="25734893"/>
<dbReference type="RefSeq" id="XP_013904961.1">
    <property type="nucleotide sequence ID" value="XM_014049507.1"/>
</dbReference>
<sequence>MLTVLRDPRNIEQLRPFLPTPMEAPPRPVLVAGLPILEQGPLADYVDAAARRVLPGHLLRRSRILSSLRVGSECLQRVAVTACSGEEIVLAWWV</sequence>
<evidence type="ECO:0000313" key="1">
    <source>
        <dbReference type="EMBL" id="KIZ05942.1"/>
    </source>
</evidence>
<dbReference type="KEGG" id="mng:MNEG_2015"/>
<evidence type="ECO:0000313" key="2">
    <source>
        <dbReference type="Proteomes" id="UP000054498"/>
    </source>
</evidence>
<organism evidence="1 2">
    <name type="scientific">Monoraphidium neglectum</name>
    <dbReference type="NCBI Taxonomy" id="145388"/>
    <lineage>
        <taxon>Eukaryota</taxon>
        <taxon>Viridiplantae</taxon>
        <taxon>Chlorophyta</taxon>
        <taxon>core chlorophytes</taxon>
        <taxon>Chlorophyceae</taxon>
        <taxon>CS clade</taxon>
        <taxon>Sphaeropleales</taxon>
        <taxon>Selenastraceae</taxon>
        <taxon>Monoraphidium</taxon>
    </lineage>
</organism>
<proteinExistence type="predicted"/>
<dbReference type="EMBL" id="KK100437">
    <property type="protein sequence ID" value="KIZ05942.1"/>
    <property type="molecule type" value="Genomic_DNA"/>
</dbReference>
<name>A0A0D2N057_9CHLO</name>
<reference evidence="1 2" key="1">
    <citation type="journal article" date="2013" name="BMC Genomics">
        <title>Reconstruction of the lipid metabolism for the microalga Monoraphidium neglectum from its genome sequence reveals characteristics suitable for biofuel production.</title>
        <authorList>
            <person name="Bogen C."/>
            <person name="Al-Dilaimi A."/>
            <person name="Albersmeier A."/>
            <person name="Wichmann J."/>
            <person name="Grundmann M."/>
            <person name="Rupp O."/>
            <person name="Lauersen K.J."/>
            <person name="Blifernez-Klassen O."/>
            <person name="Kalinowski J."/>
            <person name="Goesmann A."/>
            <person name="Mussgnug J.H."/>
            <person name="Kruse O."/>
        </authorList>
    </citation>
    <scope>NUCLEOTIDE SEQUENCE [LARGE SCALE GENOMIC DNA]</scope>
    <source>
        <strain evidence="1 2">SAG 48.87</strain>
    </source>
</reference>
<protein>
    <submittedName>
        <fullName evidence="1">Uncharacterized protein</fullName>
    </submittedName>
</protein>
<accession>A0A0D2N057</accession>